<organism evidence="7 8">
    <name type="scientific">Cercospora beticola</name>
    <name type="common">Sugarbeet leaf spot fungus</name>
    <dbReference type="NCBI Taxonomy" id="122368"/>
    <lineage>
        <taxon>Eukaryota</taxon>
        <taxon>Fungi</taxon>
        <taxon>Dikarya</taxon>
        <taxon>Ascomycota</taxon>
        <taxon>Pezizomycotina</taxon>
        <taxon>Dothideomycetes</taxon>
        <taxon>Dothideomycetidae</taxon>
        <taxon>Mycosphaerellales</taxon>
        <taxon>Mycosphaerellaceae</taxon>
        <taxon>Cercospora</taxon>
    </lineage>
</organism>
<evidence type="ECO:0000259" key="6">
    <source>
        <dbReference type="Pfam" id="PF02668"/>
    </source>
</evidence>
<accession>A0ABZ0NKT8</accession>
<dbReference type="EMBL" id="CP134186">
    <property type="protein sequence ID" value="WPB00090.1"/>
    <property type="molecule type" value="Genomic_DNA"/>
</dbReference>
<dbReference type="InterPro" id="IPR042098">
    <property type="entry name" value="TauD-like_sf"/>
</dbReference>
<protein>
    <recommendedName>
        <fullName evidence="6">TauD/TfdA-like domain-containing protein</fullName>
    </recommendedName>
</protein>
<evidence type="ECO:0000313" key="7">
    <source>
        <dbReference type="EMBL" id="WPB00090.1"/>
    </source>
</evidence>
<evidence type="ECO:0000256" key="5">
    <source>
        <dbReference type="ARBA" id="ARBA00023004"/>
    </source>
</evidence>
<reference evidence="7 8" key="1">
    <citation type="submission" date="2023-09" db="EMBL/GenBank/DDBJ databases">
        <title>Complete-Gapless Cercospora beticola genome.</title>
        <authorList>
            <person name="Wyatt N.A."/>
            <person name="Spanner R.E."/>
            <person name="Bolton M.D."/>
        </authorList>
    </citation>
    <scope>NUCLEOTIDE SEQUENCE [LARGE SCALE GENOMIC DNA]</scope>
    <source>
        <strain evidence="7">Cb09-40</strain>
    </source>
</reference>
<dbReference type="InterPro" id="IPR003819">
    <property type="entry name" value="TauD/TfdA-like"/>
</dbReference>
<dbReference type="InterPro" id="IPR051178">
    <property type="entry name" value="TfdA_dioxygenase"/>
</dbReference>
<dbReference type="PANTHER" id="PTHR43779:SF3">
    <property type="entry name" value="(3R)-3-[(CARBOXYMETHYL)AMINO]FATTY ACID OXYGENASE_DECARBOXYLASE"/>
    <property type="match status" value="1"/>
</dbReference>
<keyword evidence="2" id="KW-0479">Metal-binding</keyword>
<dbReference type="GeneID" id="90644098"/>
<name>A0ABZ0NKT8_CERBT</name>
<keyword evidence="8" id="KW-1185">Reference proteome</keyword>
<evidence type="ECO:0000256" key="2">
    <source>
        <dbReference type="ARBA" id="ARBA00022723"/>
    </source>
</evidence>
<evidence type="ECO:0000313" key="8">
    <source>
        <dbReference type="Proteomes" id="UP001302367"/>
    </source>
</evidence>
<keyword evidence="3" id="KW-0223">Dioxygenase</keyword>
<evidence type="ECO:0000256" key="3">
    <source>
        <dbReference type="ARBA" id="ARBA00022964"/>
    </source>
</evidence>
<feature type="domain" description="TauD/TfdA-like" evidence="6">
    <location>
        <begin position="6"/>
        <end position="286"/>
    </location>
</feature>
<sequence length="334" mass="38007">MGSLTFTPLHKTFGAECNGVDFQQPLCERTVTAIRDGMADYGVLVFRRTGLDDDGHEQFALRFGDPDLSAVAVTRRAGRLANSKILVDVSNVGPNGRVMPVESTMAKVSRGNNLFHVDCSYNPRRAGYSILRADQLPPPGHGGSTQFADTRTAYDELHDEFKDQIKDFVICHSIMHSRRVGAPDIALFRWLRIRDFPHRFHRLVQQHEPSGRTNLYIASHVHHIEGMSEEDSRPIIQELLRHASRDEHVLTVEWESKGDLDNTCVMHRAGGGSFEGRYVRDLRRATVYDSSADAYGLPRPQPWGIKWTFWFFMLLHSVDKFWRSLATWGTTKRT</sequence>
<dbReference type="Pfam" id="PF02668">
    <property type="entry name" value="TauD"/>
    <property type="match status" value="1"/>
</dbReference>
<evidence type="ECO:0000256" key="1">
    <source>
        <dbReference type="ARBA" id="ARBA00005896"/>
    </source>
</evidence>
<dbReference type="Proteomes" id="UP001302367">
    <property type="component" value="Chromosome 3"/>
</dbReference>
<dbReference type="SUPFAM" id="SSF51197">
    <property type="entry name" value="Clavaminate synthase-like"/>
    <property type="match status" value="1"/>
</dbReference>
<comment type="similarity">
    <text evidence="1">Belongs to the TfdA dioxygenase family.</text>
</comment>
<dbReference type="PANTHER" id="PTHR43779">
    <property type="entry name" value="DIOXYGENASE RV0097-RELATED"/>
    <property type="match status" value="1"/>
</dbReference>
<dbReference type="Gene3D" id="3.60.130.10">
    <property type="entry name" value="Clavaminate synthase-like"/>
    <property type="match status" value="1"/>
</dbReference>
<evidence type="ECO:0000256" key="4">
    <source>
        <dbReference type="ARBA" id="ARBA00023002"/>
    </source>
</evidence>
<gene>
    <name evidence="7" type="ORF">RHO25_004709</name>
</gene>
<keyword evidence="5" id="KW-0408">Iron</keyword>
<proteinExistence type="inferred from homology"/>
<keyword evidence="4" id="KW-0560">Oxidoreductase</keyword>
<dbReference type="RefSeq" id="XP_065458654.1">
    <property type="nucleotide sequence ID" value="XM_065602582.1"/>
</dbReference>